<evidence type="ECO:0000313" key="13">
    <source>
        <dbReference type="EMBL" id="KAK7315520.1"/>
    </source>
</evidence>
<feature type="compositionally biased region" description="Polar residues" evidence="10">
    <location>
        <begin position="849"/>
        <end position="869"/>
    </location>
</feature>
<dbReference type="InterPro" id="IPR011009">
    <property type="entry name" value="Kinase-like_dom_sf"/>
</dbReference>
<keyword evidence="8" id="KW-0675">Receptor</keyword>
<dbReference type="FunFam" id="3.80.10.10:FF:000155">
    <property type="entry name" value="Putative inactive leucine-rich repeat receptor-like protein kinase"/>
    <property type="match status" value="1"/>
</dbReference>
<dbReference type="GO" id="GO:0004672">
    <property type="term" value="F:protein kinase activity"/>
    <property type="evidence" value="ECO:0007669"/>
    <property type="project" value="InterPro"/>
</dbReference>
<name>A0AAN9KD14_CANGL</name>
<comment type="subcellular location">
    <subcellularLocation>
        <location evidence="1">Membrane</location>
        <topology evidence="1">Single-pass type I membrane protein</topology>
    </subcellularLocation>
</comment>
<evidence type="ECO:0000259" key="12">
    <source>
        <dbReference type="PROSITE" id="PS50011"/>
    </source>
</evidence>
<dbReference type="FunFam" id="3.30.200.20:FF:000285">
    <property type="entry name" value="Putative inactive leucine-rich repeat receptor-like protein kinase"/>
    <property type="match status" value="1"/>
</dbReference>
<feature type="region of interest" description="Disordered" evidence="10">
    <location>
        <begin position="847"/>
        <end position="869"/>
    </location>
</feature>
<keyword evidence="3 11" id="KW-0812">Transmembrane</keyword>
<keyword evidence="2" id="KW-0433">Leucine-rich repeat</keyword>
<feature type="transmembrane region" description="Helical" evidence="11">
    <location>
        <begin position="475"/>
        <end position="499"/>
    </location>
</feature>
<dbReference type="Proteomes" id="UP001367508">
    <property type="component" value="Unassembled WGS sequence"/>
</dbReference>
<keyword evidence="6 11" id="KW-1133">Transmembrane helix</keyword>
<dbReference type="Pfam" id="PF00560">
    <property type="entry name" value="LRR_1"/>
    <property type="match status" value="2"/>
</dbReference>
<evidence type="ECO:0000256" key="3">
    <source>
        <dbReference type="ARBA" id="ARBA00022692"/>
    </source>
</evidence>
<dbReference type="Gene3D" id="3.30.200.20">
    <property type="entry name" value="Phosphorylase Kinase, domain 1"/>
    <property type="match status" value="1"/>
</dbReference>
<keyword evidence="9" id="KW-0325">Glycoprotein</keyword>
<dbReference type="FunFam" id="1.10.510.10:FF:000431">
    <property type="entry name" value="Putative inactive leucine-rich repeat receptor-like protein kinase"/>
    <property type="match status" value="1"/>
</dbReference>
<evidence type="ECO:0000256" key="7">
    <source>
        <dbReference type="ARBA" id="ARBA00023136"/>
    </source>
</evidence>
<evidence type="ECO:0000256" key="9">
    <source>
        <dbReference type="ARBA" id="ARBA00023180"/>
    </source>
</evidence>
<evidence type="ECO:0000256" key="8">
    <source>
        <dbReference type="ARBA" id="ARBA00023170"/>
    </source>
</evidence>
<gene>
    <name evidence="13" type="ORF">VNO77_34070</name>
</gene>
<keyword evidence="7 11" id="KW-0472">Membrane</keyword>
<dbReference type="Gene3D" id="1.10.510.10">
    <property type="entry name" value="Transferase(Phosphotransferase) domain 1"/>
    <property type="match status" value="1"/>
</dbReference>
<dbReference type="Pfam" id="PF07714">
    <property type="entry name" value="PK_Tyr_Ser-Thr"/>
    <property type="match status" value="1"/>
</dbReference>
<proteinExistence type="predicted"/>
<evidence type="ECO:0000256" key="11">
    <source>
        <dbReference type="SAM" id="Phobius"/>
    </source>
</evidence>
<feature type="domain" description="Protein kinase" evidence="12">
    <location>
        <begin position="564"/>
        <end position="838"/>
    </location>
</feature>
<dbReference type="PANTHER" id="PTHR48006">
    <property type="entry name" value="LEUCINE-RICH REPEAT-CONTAINING PROTEIN DDB_G0281931-RELATED"/>
    <property type="match status" value="1"/>
</dbReference>
<dbReference type="PANTHER" id="PTHR48006:SF84">
    <property type="entry name" value="REPEAT TRANSMEMBRANE PROTEIN KINASE, PUTATIVE, EXPRESSED-RELATED"/>
    <property type="match status" value="1"/>
</dbReference>
<evidence type="ECO:0000256" key="2">
    <source>
        <dbReference type="ARBA" id="ARBA00022614"/>
    </source>
</evidence>
<dbReference type="SUPFAM" id="SSF56112">
    <property type="entry name" value="Protein kinase-like (PK-like)"/>
    <property type="match status" value="1"/>
</dbReference>
<dbReference type="AlphaFoldDB" id="A0AAN9KD14"/>
<keyword evidence="14" id="KW-1185">Reference proteome</keyword>
<reference evidence="13 14" key="1">
    <citation type="submission" date="2024-01" db="EMBL/GenBank/DDBJ databases">
        <title>The genomes of 5 underutilized Papilionoideae crops provide insights into root nodulation and disease resistanc.</title>
        <authorList>
            <person name="Jiang F."/>
        </authorList>
    </citation>
    <scope>NUCLEOTIDE SEQUENCE [LARGE SCALE GENOMIC DNA]</scope>
    <source>
        <strain evidence="13">LVBAO_FW01</strain>
        <tissue evidence="13">Leaves</tissue>
    </source>
</reference>
<evidence type="ECO:0000256" key="10">
    <source>
        <dbReference type="SAM" id="MobiDB-lite"/>
    </source>
</evidence>
<dbReference type="PROSITE" id="PS50011">
    <property type="entry name" value="PROTEIN_KINASE_DOM"/>
    <property type="match status" value="1"/>
</dbReference>
<dbReference type="GO" id="GO:0016020">
    <property type="term" value="C:membrane"/>
    <property type="evidence" value="ECO:0007669"/>
    <property type="project" value="UniProtKB-SubCell"/>
</dbReference>
<evidence type="ECO:0000256" key="5">
    <source>
        <dbReference type="ARBA" id="ARBA00022737"/>
    </source>
</evidence>
<keyword evidence="5" id="KW-0677">Repeat</keyword>
<sequence length="869" mass="96467">MDEKFVHPYINDEMFVCEIVQSVSFGTSMVLSQSVSSICPGNLLVNVEKNQASILIRFQSRTLHRLQQNIFCLLHVLPLLLVLHNLQMGNRLHPSVLLVLVTVLLSIHYSEQLQSSHSQTLLRIQQLLNFPPVLRSWNSNTDFCSTDSTSSLTVVCYEGTITQLHIVGETRALLLPRNFSIDSFITTLVKLPSLKVLTLVSLGIWGPLPGKIARLSSLEIVNVSSNFLYGSIPQEFSLLSHLQTLILDDNMFSGHLPEWLDSFPALTVLSLKNNLFNGSLPDSLNTLENMRILSLSHNNFYGPVPDLSHLTNLQVLELDDNAFGPRFPRLGNKLVTLVLRNNKFRSSIPDEVSSYYELEKLDISSNTFVGPFQLALLSLPSITYLNISGNKLTGMLFENLSCSPGLEAVDLSSNLLTGSLPKCLLSNSNDRTVLYARNCLEETNQNQHDQPFCHTEAIAVGIVPEGKKHKRVSKAVLSIGIVCGTFGGVAIVALLFFIIRRGNVKSKMKNPPTKLISENAASGYTSKLLSDARYVSQTMKFGTVGLPPYRAFSLEEIVAATNNFDMASFMGEGSQGKINRGQLKDGSLVAIRSVKMTKSYNTQDFKHYIELILKYRHRHLVSVLGHCFECYLDDSNVRSIFIVFEYVPNGTLKSWISDGHYRKSLTWMQRVEAAIGIAKGIQFLHTGIVPGVYSNNLKITDVLLDQNFVAKISSYNLPLLSNMGKVGQGNPSGGFKSPSLGKSAKNEDKSDIYDFGVILLELILGRTIKSRNVDTLKDLLQASITADSEARRSIIDPAVRRACLDQSLKTMMEICVRCLIKEPAERPSTEDVLWNLQFAAQVQDAWRGDSQSSDGSPISPLASQRMTFH</sequence>
<protein>
    <recommendedName>
        <fullName evidence="12">Protein kinase domain-containing protein</fullName>
    </recommendedName>
</protein>
<accession>A0AAN9KD14</accession>
<dbReference type="GO" id="GO:0005524">
    <property type="term" value="F:ATP binding"/>
    <property type="evidence" value="ECO:0007669"/>
    <property type="project" value="InterPro"/>
</dbReference>
<dbReference type="InterPro" id="IPR051824">
    <property type="entry name" value="LRR_Rcpt-Like_S/T_Kinase"/>
</dbReference>
<dbReference type="InterPro" id="IPR001611">
    <property type="entry name" value="Leu-rich_rpt"/>
</dbReference>
<organism evidence="13 14">
    <name type="scientific">Canavalia gladiata</name>
    <name type="common">Sword bean</name>
    <name type="synonym">Dolichos gladiatus</name>
    <dbReference type="NCBI Taxonomy" id="3824"/>
    <lineage>
        <taxon>Eukaryota</taxon>
        <taxon>Viridiplantae</taxon>
        <taxon>Streptophyta</taxon>
        <taxon>Embryophyta</taxon>
        <taxon>Tracheophyta</taxon>
        <taxon>Spermatophyta</taxon>
        <taxon>Magnoliopsida</taxon>
        <taxon>eudicotyledons</taxon>
        <taxon>Gunneridae</taxon>
        <taxon>Pentapetalae</taxon>
        <taxon>rosids</taxon>
        <taxon>fabids</taxon>
        <taxon>Fabales</taxon>
        <taxon>Fabaceae</taxon>
        <taxon>Papilionoideae</taxon>
        <taxon>50 kb inversion clade</taxon>
        <taxon>NPAAA clade</taxon>
        <taxon>indigoferoid/millettioid clade</taxon>
        <taxon>Phaseoleae</taxon>
        <taxon>Canavalia</taxon>
    </lineage>
</organism>
<evidence type="ECO:0000313" key="14">
    <source>
        <dbReference type="Proteomes" id="UP001367508"/>
    </source>
</evidence>
<evidence type="ECO:0000256" key="1">
    <source>
        <dbReference type="ARBA" id="ARBA00004479"/>
    </source>
</evidence>
<dbReference type="InterPro" id="IPR000719">
    <property type="entry name" value="Prot_kinase_dom"/>
</dbReference>
<dbReference type="Gene3D" id="3.80.10.10">
    <property type="entry name" value="Ribonuclease Inhibitor"/>
    <property type="match status" value="2"/>
</dbReference>
<evidence type="ECO:0000256" key="4">
    <source>
        <dbReference type="ARBA" id="ARBA00022729"/>
    </source>
</evidence>
<comment type="caution">
    <text evidence="13">The sequence shown here is derived from an EMBL/GenBank/DDBJ whole genome shotgun (WGS) entry which is preliminary data.</text>
</comment>
<dbReference type="SUPFAM" id="SSF52058">
    <property type="entry name" value="L domain-like"/>
    <property type="match status" value="1"/>
</dbReference>
<dbReference type="InterPro" id="IPR001245">
    <property type="entry name" value="Ser-Thr/Tyr_kinase_cat_dom"/>
</dbReference>
<keyword evidence="4" id="KW-0732">Signal</keyword>
<evidence type="ECO:0000256" key="6">
    <source>
        <dbReference type="ARBA" id="ARBA00022989"/>
    </source>
</evidence>
<dbReference type="InterPro" id="IPR032675">
    <property type="entry name" value="LRR_dom_sf"/>
</dbReference>
<dbReference type="EMBL" id="JAYMYQ010000008">
    <property type="protein sequence ID" value="KAK7315520.1"/>
    <property type="molecule type" value="Genomic_DNA"/>
</dbReference>